<name>A0A939PVQ6_9ACTN</name>
<dbReference type="RefSeq" id="WP_208264123.1">
    <property type="nucleotide sequence ID" value="NZ_JAGEOJ010000046.1"/>
</dbReference>
<feature type="transmembrane region" description="Helical" evidence="3">
    <location>
        <begin position="12"/>
        <end position="33"/>
    </location>
</feature>
<dbReference type="EMBL" id="JAGEOJ010000046">
    <property type="protein sequence ID" value="MBO2455884.1"/>
    <property type="molecule type" value="Genomic_DNA"/>
</dbReference>
<evidence type="ECO:0000313" key="4">
    <source>
        <dbReference type="EMBL" id="MBO2455884.1"/>
    </source>
</evidence>
<comment type="subcellular location">
    <subcellularLocation>
        <location evidence="1">Membrane</location>
    </subcellularLocation>
</comment>
<dbReference type="Proteomes" id="UP000669179">
    <property type="component" value="Unassembled WGS sequence"/>
</dbReference>
<sequence length="177" mass="19522">MSRRPQGAGSRWLRWFAWVALLASAAFVAWSSWSLWQAWQGSDDAAFAKDRDLVLRTGKQQVAVLNTMDWTRADAGLRQWANVATGPLHDQLQREAPASRQKIVQARRTAVATVDDAAVLSLDSRSGTSQLIATVQIRLTPQGGQTTVQRQRFEAGLSRTPQGWRLKSLTAIPVSLG</sequence>
<keyword evidence="2 3" id="KW-0472">Membrane</keyword>
<dbReference type="PANTHER" id="PTHR37042:SF4">
    <property type="entry name" value="OUTER MEMBRANE PROTEIN RV1973"/>
    <property type="match status" value="1"/>
</dbReference>
<evidence type="ECO:0000313" key="5">
    <source>
        <dbReference type="Proteomes" id="UP000669179"/>
    </source>
</evidence>
<reference evidence="4" key="1">
    <citation type="submission" date="2021-03" db="EMBL/GenBank/DDBJ databases">
        <authorList>
            <person name="Kanchanasin P."/>
            <person name="Saeng-In P."/>
            <person name="Phongsopitanun W."/>
            <person name="Yuki M."/>
            <person name="Kudo T."/>
            <person name="Ohkuma M."/>
            <person name="Tanasupawat S."/>
        </authorList>
    </citation>
    <scope>NUCLEOTIDE SEQUENCE</scope>
    <source>
        <strain evidence="4">GKU 128</strain>
    </source>
</reference>
<evidence type="ECO:0000256" key="1">
    <source>
        <dbReference type="ARBA" id="ARBA00004370"/>
    </source>
</evidence>
<gene>
    <name evidence="4" type="ORF">J4573_53035</name>
</gene>
<evidence type="ECO:0000256" key="3">
    <source>
        <dbReference type="SAM" id="Phobius"/>
    </source>
</evidence>
<dbReference type="PANTHER" id="PTHR37042">
    <property type="entry name" value="OUTER MEMBRANE PROTEIN RV1973"/>
    <property type="match status" value="1"/>
</dbReference>
<dbReference type="GO" id="GO:0016020">
    <property type="term" value="C:membrane"/>
    <property type="evidence" value="ECO:0007669"/>
    <property type="project" value="UniProtKB-SubCell"/>
</dbReference>
<dbReference type="AlphaFoldDB" id="A0A939PVQ6"/>
<proteinExistence type="predicted"/>
<organism evidence="4 5">
    <name type="scientific">Actinomadura barringtoniae</name>
    <dbReference type="NCBI Taxonomy" id="1427535"/>
    <lineage>
        <taxon>Bacteria</taxon>
        <taxon>Bacillati</taxon>
        <taxon>Actinomycetota</taxon>
        <taxon>Actinomycetes</taxon>
        <taxon>Streptosporangiales</taxon>
        <taxon>Thermomonosporaceae</taxon>
        <taxon>Actinomadura</taxon>
    </lineage>
</organism>
<keyword evidence="5" id="KW-1185">Reference proteome</keyword>
<evidence type="ECO:0000256" key="2">
    <source>
        <dbReference type="ARBA" id="ARBA00023136"/>
    </source>
</evidence>
<evidence type="ECO:0008006" key="6">
    <source>
        <dbReference type="Google" id="ProtNLM"/>
    </source>
</evidence>
<comment type="caution">
    <text evidence="4">The sequence shown here is derived from an EMBL/GenBank/DDBJ whole genome shotgun (WGS) entry which is preliminary data.</text>
</comment>
<accession>A0A939PVQ6</accession>
<keyword evidence="3" id="KW-0812">Transmembrane</keyword>
<keyword evidence="3" id="KW-1133">Transmembrane helix</keyword>
<protein>
    <recommendedName>
        <fullName evidence="6">SnoaL-like domain-containing protein</fullName>
    </recommendedName>
</protein>